<feature type="non-terminal residue" evidence="1">
    <location>
        <position position="1"/>
    </location>
</feature>
<dbReference type="InterPro" id="IPR052055">
    <property type="entry name" value="Hepadnavirus_pol/RT"/>
</dbReference>
<sequence>RSTLDASDWMLLSDRFKALHLIWPTEVDLFEAAWNRQLPKFVSWIPQPNAAAVNAFSLSWYNLRAYAFPPFALILRCLAKIKRERADLVLICPLWPSQPWWPLLLEMAIDIPRVFQYHPLLLHSSDLHPHPLLQSGKFLLSAWMLSGVVSKNEDFRH</sequence>
<dbReference type="OrthoDB" id="5978043at2759"/>
<dbReference type="Proteomes" id="UP000076858">
    <property type="component" value="Unassembled WGS sequence"/>
</dbReference>
<dbReference type="AlphaFoldDB" id="A0A164F844"/>
<gene>
    <name evidence="1" type="ORF">APZ42_007544</name>
</gene>
<dbReference type="PANTHER" id="PTHR33050:SF7">
    <property type="entry name" value="RIBONUCLEASE H"/>
    <property type="match status" value="1"/>
</dbReference>
<dbReference type="EMBL" id="LRGB01021056">
    <property type="protein sequence ID" value="KZR97527.1"/>
    <property type="molecule type" value="Genomic_DNA"/>
</dbReference>
<proteinExistence type="predicted"/>
<comment type="caution">
    <text evidence="1">The sequence shown here is derived from an EMBL/GenBank/DDBJ whole genome shotgun (WGS) entry which is preliminary data.</text>
</comment>
<evidence type="ECO:0000313" key="1">
    <source>
        <dbReference type="EMBL" id="KZR97527.1"/>
    </source>
</evidence>
<protein>
    <submittedName>
        <fullName evidence="1">Uncharacterized protein</fullName>
    </submittedName>
</protein>
<evidence type="ECO:0000313" key="2">
    <source>
        <dbReference type="Proteomes" id="UP000076858"/>
    </source>
</evidence>
<organism evidence="1 2">
    <name type="scientific">Daphnia magna</name>
    <dbReference type="NCBI Taxonomy" id="35525"/>
    <lineage>
        <taxon>Eukaryota</taxon>
        <taxon>Metazoa</taxon>
        <taxon>Ecdysozoa</taxon>
        <taxon>Arthropoda</taxon>
        <taxon>Crustacea</taxon>
        <taxon>Branchiopoda</taxon>
        <taxon>Diplostraca</taxon>
        <taxon>Cladocera</taxon>
        <taxon>Anomopoda</taxon>
        <taxon>Daphniidae</taxon>
        <taxon>Daphnia</taxon>
    </lineage>
</organism>
<keyword evidence="2" id="KW-1185">Reference proteome</keyword>
<reference evidence="1 2" key="1">
    <citation type="submission" date="2016-03" db="EMBL/GenBank/DDBJ databases">
        <title>EvidentialGene: Evidence-directed Construction of Genes on Genomes.</title>
        <authorList>
            <person name="Gilbert D.G."/>
            <person name="Choi J.-H."/>
            <person name="Mockaitis K."/>
            <person name="Colbourne J."/>
            <person name="Pfrender M."/>
        </authorList>
    </citation>
    <scope>NUCLEOTIDE SEQUENCE [LARGE SCALE GENOMIC DNA]</scope>
    <source>
        <strain evidence="1 2">Xinb3</strain>
        <tissue evidence="1">Complete organism</tissue>
    </source>
</reference>
<name>A0A164F844_9CRUS</name>
<dbReference type="PANTHER" id="PTHR33050">
    <property type="entry name" value="REVERSE TRANSCRIPTASE DOMAIN-CONTAINING PROTEIN"/>
    <property type="match status" value="1"/>
</dbReference>
<feature type="non-terminal residue" evidence="1">
    <location>
        <position position="157"/>
    </location>
</feature>
<accession>A0A164F844</accession>